<comment type="caution">
    <text evidence="1">The sequence shown here is derived from an EMBL/GenBank/DDBJ whole genome shotgun (WGS) entry which is preliminary data.</text>
</comment>
<sequence length="97" mass="11009">MVEPTQNFAVKKCMHGYTYRLKSPDKRLPITPDLLARLVQSLHFTSNSVFHRILVKAMYLLAFHAFLRVGEITGRSKPAVLTYSCAKFIHPTAHLPA</sequence>
<evidence type="ECO:0000313" key="1">
    <source>
        <dbReference type="EMBL" id="KAH3781769.1"/>
    </source>
</evidence>
<dbReference type="Proteomes" id="UP000828390">
    <property type="component" value="Unassembled WGS sequence"/>
</dbReference>
<protein>
    <submittedName>
        <fullName evidence="1">Uncharacterized protein</fullName>
    </submittedName>
</protein>
<organism evidence="1 2">
    <name type="scientific">Dreissena polymorpha</name>
    <name type="common">Zebra mussel</name>
    <name type="synonym">Mytilus polymorpha</name>
    <dbReference type="NCBI Taxonomy" id="45954"/>
    <lineage>
        <taxon>Eukaryota</taxon>
        <taxon>Metazoa</taxon>
        <taxon>Spiralia</taxon>
        <taxon>Lophotrochozoa</taxon>
        <taxon>Mollusca</taxon>
        <taxon>Bivalvia</taxon>
        <taxon>Autobranchia</taxon>
        <taxon>Heteroconchia</taxon>
        <taxon>Euheterodonta</taxon>
        <taxon>Imparidentia</taxon>
        <taxon>Neoheterodontei</taxon>
        <taxon>Myida</taxon>
        <taxon>Dreissenoidea</taxon>
        <taxon>Dreissenidae</taxon>
        <taxon>Dreissena</taxon>
    </lineage>
</organism>
<gene>
    <name evidence="1" type="ORF">DPMN_159673</name>
</gene>
<reference evidence="1" key="1">
    <citation type="journal article" date="2019" name="bioRxiv">
        <title>The Genome of the Zebra Mussel, Dreissena polymorpha: A Resource for Invasive Species Research.</title>
        <authorList>
            <person name="McCartney M.A."/>
            <person name="Auch B."/>
            <person name="Kono T."/>
            <person name="Mallez S."/>
            <person name="Zhang Y."/>
            <person name="Obille A."/>
            <person name="Becker A."/>
            <person name="Abrahante J.E."/>
            <person name="Garbe J."/>
            <person name="Badalamenti J.P."/>
            <person name="Herman A."/>
            <person name="Mangelson H."/>
            <person name="Liachko I."/>
            <person name="Sullivan S."/>
            <person name="Sone E.D."/>
            <person name="Koren S."/>
            <person name="Silverstein K.A.T."/>
            <person name="Beckman K.B."/>
            <person name="Gohl D.M."/>
        </authorList>
    </citation>
    <scope>NUCLEOTIDE SEQUENCE</scope>
    <source>
        <strain evidence="1">Duluth1</strain>
        <tissue evidence="1">Whole animal</tissue>
    </source>
</reference>
<keyword evidence="2" id="KW-1185">Reference proteome</keyword>
<name>A0A9D4ELW4_DREPO</name>
<reference evidence="1" key="2">
    <citation type="submission" date="2020-11" db="EMBL/GenBank/DDBJ databases">
        <authorList>
            <person name="McCartney M.A."/>
            <person name="Auch B."/>
            <person name="Kono T."/>
            <person name="Mallez S."/>
            <person name="Becker A."/>
            <person name="Gohl D.M."/>
            <person name="Silverstein K.A.T."/>
            <person name="Koren S."/>
            <person name="Bechman K.B."/>
            <person name="Herman A."/>
            <person name="Abrahante J.E."/>
            <person name="Garbe J."/>
        </authorList>
    </citation>
    <scope>NUCLEOTIDE SEQUENCE</scope>
    <source>
        <strain evidence="1">Duluth1</strain>
        <tissue evidence="1">Whole animal</tissue>
    </source>
</reference>
<proteinExistence type="predicted"/>
<evidence type="ECO:0000313" key="2">
    <source>
        <dbReference type="Proteomes" id="UP000828390"/>
    </source>
</evidence>
<dbReference type="EMBL" id="JAIWYP010000008">
    <property type="protein sequence ID" value="KAH3781769.1"/>
    <property type="molecule type" value="Genomic_DNA"/>
</dbReference>
<accession>A0A9D4ELW4</accession>
<dbReference type="AlphaFoldDB" id="A0A9D4ELW4"/>